<dbReference type="InterPro" id="IPR014777">
    <property type="entry name" value="4pyrrole_Mease_sub1"/>
</dbReference>
<dbReference type="InterPro" id="IPR053910">
    <property type="entry name" value="RsmI_HTH"/>
</dbReference>
<evidence type="ECO:0000256" key="4">
    <source>
        <dbReference type="ARBA" id="ARBA00022679"/>
    </source>
</evidence>
<evidence type="ECO:0000256" key="3">
    <source>
        <dbReference type="ARBA" id="ARBA00022603"/>
    </source>
</evidence>
<proteinExistence type="inferred from homology"/>
<comment type="subcellular location">
    <subcellularLocation>
        <location evidence="6">Cytoplasm</location>
    </subcellularLocation>
</comment>
<dbReference type="CDD" id="cd11648">
    <property type="entry name" value="RsmI"/>
    <property type="match status" value="1"/>
</dbReference>
<dbReference type="GO" id="GO:0005737">
    <property type="term" value="C:cytoplasm"/>
    <property type="evidence" value="ECO:0007669"/>
    <property type="project" value="UniProtKB-SubCell"/>
</dbReference>
<keyword evidence="3 6" id="KW-0489">Methyltransferase</keyword>
<evidence type="ECO:0000313" key="9">
    <source>
        <dbReference type="EMBL" id="KIT14617.1"/>
    </source>
</evidence>
<dbReference type="PANTHER" id="PTHR46111:SF1">
    <property type="entry name" value="RIBOSOMAL RNA SMALL SUBUNIT METHYLTRANSFERASE I"/>
    <property type="match status" value="1"/>
</dbReference>
<evidence type="ECO:0000256" key="5">
    <source>
        <dbReference type="ARBA" id="ARBA00022691"/>
    </source>
</evidence>
<dbReference type="OrthoDB" id="9809084at2"/>
<dbReference type="Gene3D" id="3.40.1010.10">
    <property type="entry name" value="Cobalt-precorrin-4 Transmethylase, Domain 1"/>
    <property type="match status" value="1"/>
</dbReference>
<dbReference type="PATRIC" id="fig|935700.4.peg.3808"/>
<evidence type="ECO:0000256" key="2">
    <source>
        <dbReference type="ARBA" id="ARBA00022552"/>
    </source>
</evidence>
<dbReference type="NCBIfam" id="TIGR00096">
    <property type="entry name" value="16S rRNA (cytidine(1402)-2'-O)-methyltransferase"/>
    <property type="match status" value="1"/>
</dbReference>
<dbReference type="STRING" id="935700.jaqu_36950"/>
<dbReference type="Proteomes" id="UP000032232">
    <property type="component" value="Unassembled WGS sequence"/>
</dbReference>
<dbReference type="EC" id="2.1.1.198" evidence="6"/>
<keyword evidence="10" id="KW-1185">Reference proteome</keyword>
<keyword evidence="2 6" id="KW-0698">rRNA processing</keyword>
<dbReference type="InterPro" id="IPR035996">
    <property type="entry name" value="4pyrrol_Methylase_sf"/>
</dbReference>
<dbReference type="Gene3D" id="3.30.950.10">
    <property type="entry name" value="Methyltransferase, Cobalt-precorrin-4 Transmethylase, Domain 2"/>
    <property type="match status" value="1"/>
</dbReference>
<dbReference type="InterPro" id="IPR014776">
    <property type="entry name" value="4pyrrole_Mease_sub2"/>
</dbReference>
<dbReference type="PANTHER" id="PTHR46111">
    <property type="entry name" value="RIBOSOMAL RNA SMALL SUBUNIT METHYLTRANSFERASE I"/>
    <property type="match status" value="1"/>
</dbReference>
<dbReference type="SUPFAM" id="SSF53790">
    <property type="entry name" value="Tetrapyrrole methylase"/>
    <property type="match status" value="1"/>
</dbReference>
<dbReference type="PIRSF" id="PIRSF005917">
    <property type="entry name" value="MTase_YraL"/>
    <property type="match status" value="1"/>
</dbReference>
<reference evidence="9 10" key="1">
    <citation type="submission" date="2015-02" db="EMBL/GenBank/DDBJ databases">
        <title>Genome Sequence of Jannaschia aquimarina DSM28248, a member of the Roseobacter clade.</title>
        <authorList>
            <person name="Voget S."/>
            <person name="Daniel R."/>
        </authorList>
    </citation>
    <scope>NUCLEOTIDE SEQUENCE [LARGE SCALE GENOMIC DNA]</scope>
    <source>
        <strain evidence="9 10">GSW-M26</strain>
    </source>
</reference>
<name>A0A0D1CIR0_9RHOB</name>
<dbReference type="RefSeq" id="WP_043920451.1">
    <property type="nucleotide sequence ID" value="NZ_FZPF01000002.1"/>
</dbReference>
<dbReference type="GO" id="GO:0070677">
    <property type="term" value="F:rRNA (cytosine-2'-O-)-methyltransferase activity"/>
    <property type="evidence" value="ECO:0007669"/>
    <property type="project" value="UniProtKB-UniRule"/>
</dbReference>
<comment type="function">
    <text evidence="6">Catalyzes the 2'-O-methylation of the ribose of cytidine 1402 (C1402) in 16S rRNA.</text>
</comment>
<evidence type="ECO:0000313" key="10">
    <source>
        <dbReference type="Proteomes" id="UP000032232"/>
    </source>
</evidence>
<protein>
    <recommendedName>
        <fullName evidence="6">Ribosomal RNA small subunit methyltransferase I</fullName>
        <ecNumber evidence="6">2.1.1.198</ecNumber>
    </recommendedName>
    <alternativeName>
        <fullName evidence="6">16S rRNA 2'-O-ribose C1402 methyltransferase</fullName>
    </alternativeName>
    <alternativeName>
        <fullName evidence="6">rRNA (cytidine-2'-O-)-methyltransferase RsmI</fullName>
    </alternativeName>
</protein>
<feature type="domain" description="RsmI HTH" evidence="8">
    <location>
        <begin position="239"/>
        <end position="283"/>
    </location>
</feature>
<evidence type="ECO:0000256" key="6">
    <source>
        <dbReference type="HAMAP-Rule" id="MF_01877"/>
    </source>
</evidence>
<comment type="caution">
    <text evidence="9">The sequence shown here is derived from an EMBL/GenBank/DDBJ whole genome shotgun (WGS) entry which is preliminary data.</text>
</comment>
<organism evidence="9 10">
    <name type="scientific">Jannaschia aquimarina</name>
    <dbReference type="NCBI Taxonomy" id="935700"/>
    <lineage>
        <taxon>Bacteria</taxon>
        <taxon>Pseudomonadati</taxon>
        <taxon>Pseudomonadota</taxon>
        <taxon>Alphaproteobacteria</taxon>
        <taxon>Rhodobacterales</taxon>
        <taxon>Roseobacteraceae</taxon>
        <taxon>Jannaschia</taxon>
    </lineage>
</organism>
<dbReference type="Pfam" id="PF23016">
    <property type="entry name" value="RsmI_C"/>
    <property type="match status" value="1"/>
</dbReference>
<comment type="similarity">
    <text evidence="6">Belongs to the methyltransferase superfamily. RsmI family.</text>
</comment>
<keyword evidence="1 6" id="KW-0963">Cytoplasm</keyword>
<keyword evidence="4 6" id="KW-0808">Transferase</keyword>
<comment type="catalytic activity">
    <reaction evidence="6">
        <text>cytidine(1402) in 16S rRNA + S-adenosyl-L-methionine = 2'-O-methylcytidine(1402) in 16S rRNA + S-adenosyl-L-homocysteine + H(+)</text>
        <dbReference type="Rhea" id="RHEA:42924"/>
        <dbReference type="Rhea" id="RHEA-COMP:10285"/>
        <dbReference type="Rhea" id="RHEA-COMP:10286"/>
        <dbReference type="ChEBI" id="CHEBI:15378"/>
        <dbReference type="ChEBI" id="CHEBI:57856"/>
        <dbReference type="ChEBI" id="CHEBI:59789"/>
        <dbReference type="ChEBI" id="CHEBI:74495"/>
        <dbReference type="ChEBI" id="CHEBI:82748"/>
        <dbReference type="EC" id="2.1.1.198"/>
    </reaction>
</comment>
<dbReference type="Pfam" id="PF00590">
    <property type="entry name" value="TP_methylase"/>
    <property type="match status" value="1"/>
</dbReference>
<dbReference type="InterPro" id="IPR000878">
    <property type="entry name" value="4pyrrol_Mease"/>
</dbReference>
<dbReference type="InterPro" id="IPR008189">
    <property type="entry name" value="rRNA_ssu_MeTfrase_I"/>
</dbReference>
<keyword evidence="5 6" id="KW-0949">S-adenosyl-L-methionine</keyword>
<gene>
    <name evidence="6 9" type="primary">rsmI</name>
    <name evidence="9" type="ORF">jaqu_36950</name>
</gene>
<evidence type="ECO:0000259" key="8">
    <source>
        <dbReference type="Pfam" id="PF23016"/>
    </source>
</evidence>
<sequence length="286" mass="30379">MAEHGTDPIEPALHLVAVPIGAARDITLRALDVLAGADVLAAEDTRSLRRLMEIHGIALGDRPLIAYHDHNGARVRPRLLEHLRAGRSVAYASEAGTPLVADPGFQLAAEARADGLVVRAAPGASAVLTALCVGGLPTDRFLFAGFLPPKAAARRAALAELGAVPATLVLYESPKRAAATLAQAAEVLGPRPARLCRELTKRFEEVWEGELPELAERAAAEPPRGEVVLLIGRAERAAPDEDTLRDRLAAAMEVGSLKSAVKSVSEETGVSRKEVYELALRMKDEE</sequence>
<dbReference type="EMBL" id="JYFE01000072">
    <property type="protein sequence ID" value="KIT14617.1"/>
    <property type="molecule type" value="Genomic_DNA"/>
</dbReference>
<evidence type="ECO:0000259" key="7">
    <source>
        <dbReference type="Pfam" id="PF00590"/>
    </source>
</evidence>
<dbReference type="FunFam" id="3.30.950.10:FF:000002">
    <property type="entry name" value="Ribosomal RNA small subunit methyltransferase I"/>
    <property type="match status" value="1"/>
</dbReference>
<feature type="domain" description="Tetrapyrrole methylase" evidence="7">
    <location>
        <begin position="13"/>
        <end position="215"/>
    </location>
</feature>
<evidence type="ECO:0000256" key="1">
    <source>
        <dbReference type="ARBA" id="ARBA00022490"/>
    </source>
</evidence>
<dbReference type="AlphaFoldDB" id="A0A0D1CIR0"/>
<accession>A0A0D1CIR0</accession>
<dbReference type="HAMAP" id="MF_01877">
    <property type="entry name" value="16SrRNA_methyltr_I"/>
    <property type="match status" value="1"/>
</dbReference>